<reference evidence="1 2" key="1">
    <citation type="journal article" date="2022" name="Hortic Res">
        <title>A haplotype resolved chromosomal level avocado genome allows analysis of novel avocado genes.</title>
        <authorList>
            <person name="Nath O."/>
            <person name="Fletcher S.J."/>
            <person name="Hayward A."/>
            <person name="Shaw L.M."/>
            <person name="Masouleh A.K."/>
            <person name="Furtado A."/>
            <person name="Henry R.J."/>
            <person name="Mitter N."/>
        </authorList>
    </citation>
    <scope>NUCLEOTIDE SEQUENCE [LARGE SCALE GENOMIC DNA]</scope>
    <source>
        <strain evidence="2">cv. Hass</strain>
    </source>
</reference>
<keyword evidence="2" id="KW-1185">Reference proteome</keyword>
<evidence type="ECO:0000313" key="1">
    <source>
        <dbReference type="EMBL" id="KAJ8638474.1"/>
    </source>
</evidence>
<protein>
    <submittedName>
        <fullName evidence="1">Uncharacterized protein</fullName>
    </submittedName>
</protein>
<comment type="caution">
    <text evidence="1">The sequence shown here is derived from an EMBL/GenBank/DDBJ whole genome shotgun (WGS) entry which is preliminary data.</text>
</comment>
<dbReference type="EMBL" id="CM056811">
    <property type="protein sequence ID" value="KAJ8638474.1"/>
    <property type="molecule type" value="Genomic_DNA"/>
</dbReference>
<gene>
    <name evidence="1" type="ORF">MRB53_012741</name>
</gene>
<proteinExistence type="predicted"/>
<name>A0ACC2LZJ3_PERAE</name>
<dbReference type="Proteomes" id="UP001234297">
    <property type="component" value="Chromosome 3"/>
</dbReference>
<accession>A0ACC2LZJ3</accession>
<evidence type="ECO:0000313" key="2">
    <source>
        <dbReference type="Proteomes" id="UP001234297"/>
    </source>
</evidence>
<organism evidence="1 2">
    <name type="scientific">Persea americana</name>
    <name type="common">Avocado</name>
    <dbReference type="NCBI Taxonomy" id="3435"/>
    <lineage>
        <taxon>Eukaryota</taxon>
        <taxon>Viridiplantae</taxon>
        <taxon>Streptophyta</taxon>
        <taxon>Embryophyta</taxon>
        <taxon>Tracheophyta</taxon>
        <taxon>Spermatophyta</taxon>
        <taxon>Magnoliopsida</taxon>
        <taxon>Magnoliidae</taxon>
        <taxon>Laurales</taxon>
        <taxon>Lauraceae</taxon>
        <taxon>Persea</taxon>
    </lineage>
</organism>
<sequence length="364" mass="43316">MAKTRTVLVYITLTVVILVFISLYPTKTPYNHHHRRLKLRSSFDPRHHSPIPFDPIVADIERIREDRIWERQTHQSLSAPGHESQPEWEDFMDAEDFLNDEERFNITTRIISLFPKIDLDPVDGFVSLEEMTEWNVRSAMREVMHRTARDMELHDKNRDGFVSFQEYEPPSWASKLHSDNNSHVRDIGWWKEGHFYSADEDGDGRLNQTEFNNFLHPVDSKNRKLLRWLSREEIRERDTDRDGKLSFKEFFHGLFDLLRDYDEVGHNTSHESDDMMEAPAKKLFAELDKDNDGYLSEDELLLVIDKIHPSERYYAKQQADYVISQADTNKDGRLSLEEMIENPYVFYTAIFTDEDDYQYHDEFR</sequence>